<protein>
    <submittedName>
        <fullName evidence="1">Uncharacterized protein</fullName>
    </submittedName>
</protein>
<sequence>MTCLSVVYFGHLSRLVSSELSEAVVWWLTEIWRTFQSLLPQILVFLFLSSPGVPLTCVLHCLQSPQCVNILFCYFQSSFLFALQFWKLLLRYLKLGDSLLSHVQWTAEPTKGIFTYVRCFELWRFFLFWTFPSPCLRCQSVLV</sequence>
<organism evidence="1 2">
    <name type="scientific">Molossus molossus</name>
    <name type="common">Pallas' mastiff bat</name>
    <name type="synonym">Vespertilio molossus</name>
    <dbReference type="NCBI Taxonomy" id="27622"/>
    <lineage>
        <taxon>Eukaryota</taxon>
        <taxon>Metazoa</taxon>
        <taxon>Chordata</taxon>
        <taxon>Craniata</taxon>
        <taxon>Vertebrata</taxon>
        <taxon>Euteleostomi</taxon>
        <taxon>Mammalia</taxon>
        <taxon>Eutheria</taxon>
        <taxon>Laurasiatheria</taxon>
        <taxon>Chiroptera</taxon>
        <taxon>Yangochiroptera</taxon>
        <taxon>Molossidae</taxon>
        <taxon>Molossus</taxon>
    </lineage>
</organism>
<accession>A0A7J8BJJ2</accession>
<keyword evidence="2" id="KW-1185">Reference proteome</keyword>
<comment type="caution">
    <text evidence="1">The sequence shown here is derived from an EMBL/GenBank/DDBJ whole genome shotgun (WGS) entry which is preliminary data.</text>
</comment>
<dbReference type="InParanoid" id="A0A7J8BJJ2"/>
<reference evidence="1 2" key="1">
    <citation type="journal article" date="2020" name="Nature">
        <title>Six reference-quality genomes reveal evolution of bat adaptations.</title>
        <authorList>
            <person name="Jebb D."/>
            <person name="Huang Z."/>
            <person name="Pippel M."/>
            <person name="Hughes G.M."/>
            <person name="Lavrichenko K."/>
            <person name="Devanna P."/>
            <person name="Winkler S."/>
            <person name="Jermiin L.S."/>
            <person name="Skirmuntt E.C."/>
            <person name="Katzourakis A."/>
            <person name="Burkitt-Gray L."/>
            <person name="Ray D.A."/>
            <person name="Sullivan K.A.M."/>
            <person name="Roscito J.G."/>
            <person name="Kirilenko B.M."/>
            <person name="Davalos L.M."/>
            <person name="Corthals A.P."/>
            <person name="Power M.L."/>
            <person name="Jones G."/>
            <person name="Ransome R.D."/>
            <person name="Dechmann D.K.N."/>
            <person name="Locatelli A.G."/>
            <person name="Puechmaille S.J."/>
            <person name="Fedrigo O."/>
            <person name="Jarvis E.D."/>
            <person name="Hiller M."/>
            <person name="Vernes S.C."/>
            <person name="Myers E.W."/>
            <person name="Teeling E.C."/>
        </authorList>
    </citation>
    <scope>NUCLEOTIDE SEQUENCE [LARGE SCALE GENOMIC DNA]</scope>
    <source>
        <strain evidence="1">MMolMol1</strain>
        <tissue evidence="1">Muscle</tissue>
    </source>
</reference>
<name>A0A7J8BJJ2_MOLMO</name>
<dbReference type="AlphaFoldDB" id="A0A7J8BJJ2"/>
<evidence type="ECO:0000313" key="2">
    <source>
        <dbReference type="Proteomes" id="UP000550707"/>
    </source>
</evidence>
<proteinExistence type="predicted"/>
<evidence type="ECO:0000313" key="1">
    <source>
        <dbReference type="EMBL" id="KAF6398641.1"/>
    </source>
</evidence>
<dbReference type="Proteomes" id="UP000550707">
    <property type="component" value="Unassembled WGS sequence"/>
</dbReference>
<gene>
    <name evidence="1" type="ORF">HJG59_010234</name>
</gene>
<dbReference type="EMBL" id="JACASF010000029">
    <property type="protein sequence ID" value="KAF6398641.1"/>
    <property type="molecule type" value="Genomic_DNA"/>
</dbReference>